<dbReference type="EMBL" id="CAXHTB010000017">
    <property type="protein sequence ID" value="CAL0323392.1"/>
    <property type="molecule type" value="Genomic_DNA"/>
</dbReference>
<dbReference type="Pfam" id="PF10615">
    <property type="entry name" value="DUF2470"/>
    <property type="match status" value="1"/>
</dbReference>
<keyword evidence="3" id="KW-1185">Reference proteome</keyword>
<evidence type="ECO:0000313" key="3">
    <source>
        <dbReference type="Proteomes" id="UP001497480"/>
    </source>
</evidence>
<dbReference type="InterPro" id="IPR037119">
    <property type="entry name" value="Haem_oxidase_HugZ-like_sf"/>
</dbReference>
<evidence type="ECO:0000313" key="2">
    <source>
        <dbReference type="EMBL" id="CAL0323392.1"/>
    </source>
</evidence>
<gene>
    <name evidence="2" type="ORF">LLUT_LOCUS24452</name>
</gene>
<feature type="domain" description="DUF2470" evidence="1">
    <location>
        <begin position="22"/>
        <end position="98"/>
    </location>
</feature>
<dbReference type="InterPro" id="IPR019595">
    <property type="entry name" value="DUF2470"/>
</dbReference>
<sequence>MSEFSGGEYKAAKVDPIAHISKPVASHMNNDHADDTKVIVKHWTSVPVSEILACLFFSARRESDDVSPYVYLMDHLQAGYQGSSFKLRVPFPRRTADRNLPTHLCALTTSVLNCGYGRDCSNGCGAIEVIATAVMRIAVVAV</sequence>
<accession>A0AAV1XPB8</accession>
<name>A0AAV1XPB8_LUPLU</name>
<reference evidence="2 3" key="1">
    <citation type="submission" date="2024-03" db="EMBL/GenBank/DDBJ databases">
        <authorList>
            <person name="Martinez-Hernandez J."/>
        </authorList>
    </citation>
    <scope>NUCLEOTIDE SEQUENCE [LARGE SCALE GENOMIC DNA]</scope>
</reference>
<comment type="caution">
    <text evidence="2">The sequence shown here is derived from an EMBL/GenBank/DDBJ whole genome shotgun (WGS) entry which is preliminary data.</text>
</comment>
<proteinExistence type="predicted"/>
<protein>
    <recommendedName>
        <fullName evidence="1">DUF2470 domain-containing protein</fullName>
    </recommendedName>
</protein>
<dbReference type="Gene3D" id="3.20.180.10">
    <property type="entry name" value="PNP-oxidase-like"/>
    <property type="match status" value="1"/>
</dbReference>
<organism evidence="2 3">
    <name type="scientific">Lupinus luteus</name>
    <name type="common">European yellow lupine</name>
    <dbReference type="NCBI Taxonomy" id="3873"/>
    <lineage>
        <taxon>Eukaryota</taxon>
        <taxon>Viridiplantae</taxon>
        <taxon>Streptophyta</taxon>
        <taxon>Embryophyta</taxon>
        <taxon>Tracheophyta</taxon>
        <taxon>Spermatophyta</taxon>
        <taxon>Magnoliopsida</taxon>
        <taxon>eudicotyledons</taxon>
        <taxon>Gunneridae</taxon>
        <taxon>Pentapetalae</taxon>
        <taxon>rosids</taxon>
        <taxon>fabids</taxon>
        <taxon>Fabales</taxon>
        <taxon>Fabaceae</taxon>
        <taxon>Papilionoideae</taxon>
        <taxon>50 kb inversion clade</taxon>
        <taxon>genistoids sensu lato</taxon>
        <taxon>core genistoids</taxon>
        <taxon>Genisteae</taxon>
        <taxon>Lupinus</taxon>
    </lineage>
</organism>
<evidence type="ECO:0000259" key="1">
    <source>
        <dbReference type="Pfam" id="PF10615"/>
    </source>
</evidence>
<dbReference type="Proteomes" id="UP001497480">
    <property type="component" value="Unassembled WGS sequence"/>
</dbReference>
<dbReference type="AlphaFoldDB" id="A0AAV1XPB8"/>